<evidence type="ECO:0000313" key="13">
    <source>
        <dbReference type="Proteomes" id="UP000277007"/>
    </source>
</evidence>
<evidence type="ECO:0000256" key="2">
    <source>
        <dbReference type="ARBA" id="ARBA00004196"/>
    </source>
</evidence>
<protein>
    <submittedName>
        <fullName evidence="12">M23 family metallopeptidase</fullName>
    </submittedName>
</protein>
<dbReference type="GO" id="GO:0004222">
    <property type="term" value="F:metalloendopeptidase activity"/>
    <property type="evidence" value="ECO:0007669"/>
    <property type="project" value="TreeGrafter"/>
</dbReference>
<name>A0A3S0I217_9PROT</name>
<dbReference type="Pfam" id="PF19425">
    <property type="entry name" value="Csd3_N2"/>
    <property type="match status" value="1"/>
</dbReference>
<reference evidence="12 13" key="1">
    <citation type="submission" date="2018-12" db="EMBL/GenBank/DDBJ databases">
        <authorList>
            <person name="Yang Y."/>
        </authorList>
    </citation>
    <scope>NUCLEOTIDE SEQUENCE [LARGE SCALE GENOMIC DNA]</scope>
    <source>
        <strain evidence="12 13">L-25-5w-1</strain>
    </source>
</reference>
<feature type="domain" description="M23ase beta-sheet core" evidence="10">
    <location>
        <begin position="323"/>
        <end position="420"/>
    </location>
</feature>
<feature type="chain" id="PRO_5018702288" evidence="9">
    <location>
        <begin position="33"/>
        <end position="481"/>
    </location>
</feature>
<evidence type="ECO:0000256" key="7">
    <source>
        <dbReference type="ARBA" id="ARBA00023049"/>
    </source>
</evidence>
<evidence type="ECO:0000256" key="4">
    <source>
        <dbReference type="ARBA" id="ARBA00022723"/>
    </source>
</evidence>
<dbReference type="PANTHER" id="PTHR21666">
    <property type="entry name" value="PEPTIDASE-RELATED"/>
    <property type="match status" value="1"/>
</dbReference>
<accession>A0A3S0I217</accession>
<dbReference type="InterPro" id="IPR011055">
    <property type="entry name" value="Dup_hybrid_motif"/>
</dbReference>
<dbReference type="RefSeq" id="WP_126613551.1">
    <property type="nucleotide sequence ID" value="NZ_JBHUCY010000012.1"/>
</dbReference>
<dbReference type="Gene3D" id="2.70.70.10">
    <property type="entry name" value="Glucose Permease (Domain IIA)"/>
    <property type="match status" value="1"/>
</dbReference>
<dbReference type="CDD" id="cd12797">
    <property type="entry name" value="M23_peptidase"/>
    <property type="match status" value="1"/>
</dbReference>
<evidence type="ECO:0000256" key="5">
    <source>
        <dbReference type="ARBA" id="ARBA00022801"/>
    </source>
</evidence>
<keyword evidence="13" id="KW-1185">Reference proteome</keyword>
<evidence type="ECO:0000259" key="10">
    <source>
        <dbReference type="Pfam" id="PF01551"/>
    </source>
</evidence>
<feature type="region of interest" description="Disordered" evidence="8">
    <location>
        <begin position="462"/>
        <end position="481"/>
    </location>
</feature>
<comment type="caution">
    <text evidence="12">The sequence shown here is derived from an EMBL/GenBank/DDBJ whole genome shotgun (WGS) entry which is preliminary data.</text>
</comment>
<comment type="subcellular location">
    <subcellularLocation>
        <location evidence="2">Cell envelope</location>
    </subcellularLocation>
</comment>
<dbReference type="InterPro" id="IPR016047">
    <property type="entry name" value="M23ase_b-sheet_dom"/>
</dbReference>
<keyword evidence="6" id="KW-0862">Zinc</keyword>
<gene>
    <name evidence="12" type="ORF">EJ903_07045</name>
</gene>
<evidence type="ECO:0000259" key="11">
    <source>
        <dbReference type="Pfam" id="PF19425"/>
    </source>
</evidence>
<dbReference type="Proteomes" id="UP000277007">
    <property type="component" value="Unassembled WGS sequence"/>
</dbReference>
<keyword evidence="3" id="KW-0645">Protease</keyword>
<evidence type="ECO:0000256" key="3">
    <source>
        <dbReference type="ARBA" id="ARBA00022670"/>
    </source>
</evidence>
<evidence type="ECO:0000256" key="1">
    <source>
        <dbReference type="ARBA" id="ARBA00001947"/>
    </source>
</evidence>
<keyword evidence="4" id="KW-0479">Metal-binding</keyword>
<dbReference type="Gene3D" id="3.10.450.350">
    <property type="match status" value="2"/>
</dbReference>
<comment type="cofactor">
    <cofactor evidence="1">
        <name>Zn(2+)</name>
        <dbReference type="ChEBI" id="CHEBI:29105"/>
    </cofactor>
</comment>
<dbReference type="OrthoDB" id="9805070at2"/>
<keyword evidence="9" id="KW-0732">Signal</keyword>
<organism evidence="12 13">
    <name type="scientific">Azospirillum griseum</name>
    <dbReference type="NCBI Taxonomy" id="2496639"/>
    <lineage>
        <taxon>Bacteria</taxon>
        <taxon>Pseudomonadati</taxon>
        <taxon>Pseudomonadota</taxon>
        <taxon>Alphaproteobacteria</taxon>
        <taxon>Rhodospirillales</taxon>
        <taxon>Azospirillaceae</taxon>
        <taxon>Azospirillum</taxon>
    </lineage>
</organism>
<evidence type="ECO:0000256" key="6">
    <source>
        <dbReference type="ARBA" id="ARBA00022833"/>
    </source>
</evidence>
<feature type="domain" description="Csd3-like second N-terminal" evidence="11">
    <location>
        <begin position="194"/>
        <end position="311"/>
    </location>
</feature>
<evidence type="ECO:0000313" key="12">
    <source>
        <dbReference type="EMBL" id="RTR21873.1"/>
    </source>
</evidence>
<dbReference type="AlphaFoldDB" id="A0A3S0I217"/>
<keyword evidence="5" id="KW-0378">Hydrolase</keyword>
<dbReference type="GO" id="GO:0030313">
    <property type="term" value="C:cell envelope"/>
    <property type="evidence" value="ECO:0007669"/>
    <property type="project" value="UniProtKB-SubCell"/>
</dbReference>
<proteinExistence type="predicted"/>
<feature type="signal peptide" evidence="9">
    <location>
        <begin position="1"/>
        <end position="32"/>
    </location>
</feature>
<dbReference type="InterPro" id="IPR050570">
    <property type="entry name" value="Cell_wall_metabolism_enzyme"/>
</dbReference>
<dbReference type="InterPro" id="IPR045834">
    <property type="entry name" value="Csd3_N2"/>
</dbReference>
<dbReference type="Pfam" id="PF01551">
    <property type="entry name" value="Peptidase_M23"/>
    <property type="match status" value="1"/>
</dbReference>
<sequence length="481" mass="52005">MRSRLCRLPTLAVTVAGLTLGLGGLRSQPVLAADDAPTTNTIQLSVPLDDLPAAALTATPEAETAVFQPVTELERELDERHRNVASQTFAGVDRHTRAVGRGDTLMDLLTNAAVPRNEASDAIAALRDVYDPNKLKVGQQVTVLFEPRRGGTRKFVGLEFQPSATRSVSIARKPDSGFASSQAEKAVTRQLVATQGIIRSSLFEAGATAGVPTGVMMALIRDYSYEVDFQRDLQAGDRFEILYEKLVTADGTTVGDGDVLYAALVLSGEEMPIYRHKSRDGRIDYYNRDGESIRRALLRTPIDGARITSGFGMRQHPILGYSKMHQGVDFGAPKGTPIYAAGRGVIEEVGPHGAYGNYIRIRHNTEMATAYAHMSRFAPASKRGARVDQGDVIGYVGSTGRSTGAHLHYEVLKGGRQVNPRSVDLPTGEKLDGRELQEFLQTVRALDKSFEETRGALQLARNPTGTTAGSDNKSCAKTTTC</sequence>
<dbReference type="PANTHER" id="PTHR21666:SF288">
    <property type="entry name" value="CELL DIVISION PROTEIN YTFB"/>
    <property type="match status" value="1"/>
</dbReference>
<dbReference type="GO" id="GO:0046872">
    <property type="term" value="F:metal ion binding"/>
    <property type="evidence" value="ECO:0007669"/>
    <property type="project" value="UniProtKB-KW"/>
</dbReference>
<dbReference type="GO" id="GO:0006508">
    <property type="term" value="P:proteolysis"/>
    <property type="evidence" value="ECO:0007669"/>
    <property type="project" value="UniProtKB-KW"/>
</dbReference>
<dbReference type="SUPFAM" id="SSF51261">
    <property type="entry name" value="Duplicated hybrid motif"/>
    <property type="match status" value="1"/>
</dbReference>
<evidence type="ECO:0000256" key="8">
    <source>
        <dbReference type="SAM" id="MobiDB-lite"/>
    </source>
</evidence>
<dbReference type="EMBL" id="RXMA01000005">
    <property type="protein sequence ID" value="RTR21873.1"/>
    <property type="molecule type" value="Genomic_DNA"/>
</dbReference>
<evidence type="ECO:0000256" key="9">
    <source>
        <dbReference type="SAM" id="SignalP"/>
    </source>
</evidence>
<keyword evidence="7" id="KW-0482">Metalloprotease</keyword>